<evidence type="ECO:0000259" key="3">
    <source>
        <dbReference type="PROSITE" id="PS51186"/>
    </source>
</evidence>
<keyword evidence="1" id="KW-0808">Transferase</keyword>
<evidence type="ECO:0000256" key="2">
    <source>
        <dbReference type="ARBA" id="ARBA00023315"/>
    </source>
</evidence>
<protein>
    <submittedName>
        <fullName evidence="4">GNAT family N-acetyltransferase</fullName>
    </submittedName>
</protein>
<feature type="domain" description="N-acetyltransferase" evidence="3">
    <location>
        <begin position="115"/>
        <end position="246"/>
    </location>
</feature>
<dbReference type="InterPro" id="IPR016181">
    <property type="entry name" value="Acyl_CoA_acyltransferase"/>
</dbReference>
<comment type="caution">
    <text evidence="4">The sequence shown here is derived from an EMBL/GenBank/DDBJ whole genome shotgun (WGS) entry which is preliminary data.</text>
</comment>
<accession>A0ABS3CMN4</accession>
<gene>
    <name evidence="4" type="ORF">J0A65_00720</name>
</gene>
<dbReference type="CDD" id="cd04301">
    <property type="entry name" value="NAT_SF"/>
    <property type="match status" value="1"/>
</dbReference>
<dbReference type="PANTHER" id="PTHR43420:SF47">
    <property type="entry name" value="N-ACETYLTRANSFERASE DOMAIN-CONTAINING PROTEIN"/>
    <property type="match status" value="1"/>
</dbReference>
<organism evidence="4 5">
    <name type="scientific">Bowmanella yangjiangensis</name>
    <dbReference type="NCBI Taxonomy" id="2811230"/>
    <lineage>
        <taxon>Bacteria</taxon>
        <taxon>Pseudomonadati</taxon>
        <taxon>Pseudomonadota</taxon>
        <taxon>Gammaproteobacteria</taxon>
        <taxon>Alteromonadales</taxon>
        <taxon>Alteromonadaceae</taxon>
        <taxon>Bowmanella</taxon>
    </lineage>
</organism>
<dbReference type="RefSeq" id="WP_206592195.1">
    <property type="nucleotide sequence ID" value="NZ_JAFKCS010000001.1"/>
</dbReference>
<reference evidence="4 5" key="1">
    <citation type="submission" date="2021-03" db="EMBL/GenBank/DDBJ databases">
        <title>novel species isolated from a fishpond in China.</title>
        <authorList>
            <person name="Lu H."/>
            <person name="Cai Z."/>
        </authorList>
    </citation>
    <scope>NUCLEOTIDE SEQUENCE [LARGE SCALE GENOMIC DNA]</scope>
    <source>
        <strain evidence="4 5">Y57</strain>
    </source>
</reference>
<proteinExistence type="predicted"/>
<evidence type="ECO:0000256" key="1">
    <source>
        <dbReference type="ARBA" id="ARBA00022679"/>
    </source>
</evidence>
<dbReference type="EMBL" id="JAFKCS010000001">
    <property type="protein sequence ID" value="MBN7818361.1"/>
    <property type="molecule type" value="Genomic_DNA"/>
</dbReference>
<dbReference type="Proteomes" id="UP000663992">
    <property type="component" value="Unassembled WGS sequence"/>
</dbReference>
<dbReference type="Pfam" id="PF00583">
    <property type="entry name" value="Acetyltransf_1"/>
    <property type="match status" value="1"/>
</dbReference>
<dbReference type="InterPro" id="IPR000182">
    <property type="entry name" value="GNAT_dom"/>
</dbReference>
<evidence type="ECO:0000313" key="5">
    <source>
        <dbReference type="Proteomes" id="UP000663992"/>
    </source>
</evidence>
<sequence>MSTTALWKANILNQSALWKLMGATPVEVQGEQWWQSNSWPYRLWPDSLGASASGAELQTVLQTGHCKTVVPVWTEQGTNEVCADYVDGLTLSGQLVQMYLNLKVEHSPGYSPSITLVDVCDDAMLHDWWQICQQAFGYDIDIKVMRTLRGHNEVRLLLATQGKQAVGTAVLYKTGDVVGLHQLGVAKAVQGQGVARQMMEQLIPMARQWQASYMMLQASSAGLGLYEKLGFERQGLLHNFRLCNQG</sequence>
<dbReference type="Gene3D" id="3.40.630.30">
    <property type="match status" value="1"/>
</dbReference>
<keyword evidence="2" id="KW-0012">Acyltransferase</keyword>
<name>A0ABS3CMN4_9ALTE</name>
<dbReference type="InterPro" id="IPR050680">
    <property type="entry name" value="YpeA/RimI_acetyltransf"/>
</dbReference>
<keyword evidence="5" id="KW-1185">Reference proteome</keyword>
<evidence type="ECO:0000313" key="4">
    <source>
        <dbReference type="EMBL" id="MBN7818361.1"/>
    </source>
</evidence>
<dbReference type="PROSITE" id="PS51186">
    <property type="entry name" value="GNAT"/>
    <property type="match status" value="1"/>
</dbReference>
<dbReference type="PANTHER" id="PTHR43420">
    <property type="entry name" value="ACETYLTRANSFERASE"/>
    <property type="match status" value="1"/>
</dbReference>
<dbReference type="SUPFAM" id="SSF55729">
    <property type="entry name" value="Acyl-CoA N-acyltransferases (Nat)"/>
    <property type="match status" value="1"/>
</dbReference>